<keyword evidence="1" id="KW-0732">Signal</keyword>
<feature type="chain" id="PRO_5047497654" evidence="1">
    <location>
        <begin position="25"/>
        <end position="159"/>
    </location>
</feature>
<sequence>MISRLSTAAVLALGLGLVLPAVQAADDGTRIFKTPVGAAEASKSKKFVINPELGRAWVEVDFHYAVSETSDHHRVAVPGLRYDRERSEVVFDADGRRVVCATVQDRGRWVFRHHHIKPTGNCELMHRYIKVPMDDGFYISHIEHFELHFKPSLDHASAS</sequence>
<keyword evidence="3" id="KW-1185">Reference proteome</keyword>
<dbReference type="RefSeq" id="WP_352888433.1">
    <property type="nucleotide sequence ID" value="NZ_JBEPIJ010000005.1"/>
</dbReference>
<dbReference type="EMBL" id="JBEPIJ010000005">
    <property type="protein sequence ID" value="MES0873645.1"/>
    <property type="molecule type" value="Genomic_DNA"/>
</dbReference>
<dbReference type="Proteomes" id="UP001465331">
    <property type="component" value="Unassembled WGS sequence"/>
</dbReference>
<name>A0ABV2A8S0_9GAMM</name>
<comment type="caution">
    <text evidence="2">The sequence shown here is derived from an EMBL/GenBank/DDBJ whole genome shotgun (WGS) entry which is preliminary data.</text>
</comment>
<organism evidence="2 3">
    <name type="scientific">Sinimarinibacterium thermocellulolyticum</name>
    <dbReference type="NCBI Taxonomy" id="3170016"/>
    <lineage>
        <taxon>Bacteria</taxon>
        <taxon>Pseudomonadati</taxon>
        <taxon>Pseudomonadota</taxon>
        <taxon>Gammaproteobacteria</taxon>
        <taxon>Nevskiales</taxon>
        <taxon>Nevskiaceae</taxon>
        <taxon>Sinimarinibacterium</taxon>
    </lineage>
</organism>
<feature type="signal peptide" evidence="1">
    <location>
        <begin position="1"/>
        <end position="24"/>
    </location>
</feature>
<evidence type="ECO:0000256" key="1">
    <source>
        <dbReference type="SAM" id="SignalP"/>
    </source>
</evidence>
<proteinExistence type="predicted"/>
<gene>
    <name evidence="2" type="ORF">ABSH63_06455</name>
</gene>
<protein>
    <submittedName>
        <fullName evidence="2">Uncharacterized protein</fullName>
    </submittedName>
</protein>
<evidence type="ECO:0000313" key="3">
    <source>
        <dbReference type="Proteomes" id="UP001465331"/>
    </source>
</evidence>
<evidence type="ECO:0000313" key="2">
    <source>
        <dbReference type="EMBL" id="MES0873645.1"/>
    </source>
</evidence>
<reference evidence="2 3" key="1">
    <citation type="submission" date="2024-06" db="EMBL/GenBank/DDBJ databases">
        <authorList>
            <person name="Li Z."/>
            <person name="Jiang Y."/>
        </authorList>
    </citation>
    <scope>NUCLEOTIDE SEQUENCE [LARGE SCALE GENOMIC DNA]</scope>
    <source>
        <strain evidence="2 3">HSW-8</strain>
    </source>
</reference>
<accession>A0ABV2A8S0</accession>